<evidence type="ECO:0000313" key="2">
    <source>
        <dbReference type="EMBL" id="SSX30864.1"/>
    </source>
</evidence>
<evidence type="ECO:0000259" key="1">
    <source>
        <dbReference type="Pfam" id="PF03644"/>
    </source>
</evidence>
<dbReference type="InterPro" id="IPR032979">
    <property type="entry name" value="ENGase"/>
</dbReference>
<accession>A0A336MKC7</accession>
<dbReference type="GO" id="GO:0005829">
    <property type="term" value="C:cytosol"/>
    <property type="evidence" value="ECO:0007669"/>
    <property type="project" value="UniProtKB-SubCell"/>
</dbReference>
<gene>
    <name evidence="2" type="primary">CSON002973</name>
</gene>
<dbReference type="Gene3D" id="2.60.120.260">
    <property type="entry name" value="Galactose-binding domain-like"/>
    <property type="match status" value="1"/>
</dbReference>
<dbReference type="Gene3D" id="3.20.20.80">
    <property type="entry name" value="Glycosidases"/>
    <property type="match status" value="1"/>
</dbReference>
<dbReference type="VEuPathDB" id="VectorBase:CSON002973"/>
<dbReference type="PANTHER" id="PTHR13246:SF1">
    <property type="entry name" value="CYTOSOLIC ENDO-BETA-N-ACETYLGLUCOSAMINIDASE"/>
    <property type="match status" value="1"/>
</dbReference>
<organism evidence="2">
    <name type="scientific">Culicoides sonorensis</name>
    <name type="common">Biting midge</name>
    <dbReference type="NCBI Taxonomy" id="179676"/>
    <lineage>
        <taxon>Eukaryota</taxon>
        <taxon>Metazoa</taxon>
        <taxon>Ecdysozoa</taxon>
        <taxon>Arthropoda</taxon>
        <taxon>Hexapoda</taxon>
        <taxon>Insecta</taxon>
        <taxon>Pterygota</taxon>
        <taxon>Neoptera</taxon>
        <taxon>Endopterygota</taxon>
        <taxon>Diptera</taxon>
        <taxon>Nematocera</taxon>
        <taxon>Chironomoidea</taxon>
        <taxon>Ceratopogonidae</taxon>
        <taxon>Ceratopogoninae</taxon>
        <taxon>Culicoides</taxon>
        <taxon>Monoculicoides</taxon>
    </lineage>
</organism>
<dbReference type="AlphaFoldDB" id="A0A336MKC7"/>
<dbReference type="CDD" id="cd06547">
    <property type="entry name" value="GH85_ENGase"/>
    <property type="match status" value="1"/>
</dbReference>
<proteinExistence type="predicted"/>
<dbReference type="EMBL" id="UFQT01001505">
    <property type="protein sequence ID" value="SSX30864.1"/>
    <property type="molecule type" value="Genomic_DNA"/>
</dbReference>
<name>A0A336MKC7_CULSO</name>
<dbReference type="InterPro" id="IPR005201">
    <property type="entry name" value="TIM_ENGase"/>
</dbReference>
<dbReference type="OMA" id="ENENRFW"/>
<dbReference type="Pfam" id="PF03644">
    <property type="entry name" value="Glyco_hydro_85"/>
    <property type="match status" value="1"/>
</dbReference>
<feature type="domain" description="Cytosolic endo-beta-N-acetylglucosaminidase TIM barrel" evidence="1">
    <location>
        <begin position="81"/>
        <end position="368"/>
    </location>
</feature>
<protein>
    <submittedName>
        <fullName evidence="2">CSON002973 protein</fullName>
    </submittedName>
</protein>
<dbReference type="GO" id="GO:0033925">
    <property type="term" value="F:mannosyl-glycoprotein endo-beta-N-acetylglucosaminidase activity"/>
    <property type="evidence" value="ECO:0007669"/>
    <property type="project" value="UniProtKB-EC"/>
</dbReference>
<sequence length="568" mass="66293">MAFSLPWTDLALVCMPLRTLDELLNFHKKPAQWKTLVEPLASRTSPRKMTEFGENGIEVTVNQEEKREILVCHDFKGNYREDSYISEATKWDGYRFYNWYTIDIFCYFSHDLVSVPTLQYINAAHKHGVIVLGTFIVEFSHGALILEKVLESREKMEQVADSLVLVAQYCGFEGWLLNIECPVKKEKVEILIEFVEYLTTQIKREIPNGRVIWYDSVTVDGNLLWQNQVNSKNFTFFEKSDGIFLNYNWTDSAIERTISEVTPSKRFKDVFVGIDIFGRGQVAQLNTHKTFSRIPSQLSVALFATGWTLESIEIEMKEQQQSMGTNELNMRFLARDRNLWSSLYSMLEIYGPNQLPFYSSFCIGSGEFFNRWGMRVKRKPWFDLRKQEIQPSNVTLERYFEDSFDGGSCLVFYQKSFNKIERLFITDFGYFKDLLVSYSFKRNYKLINVSLVLKLKASPTDKEQFHYLVEKDQTTEEEGIVNRAVDDEEVKTVIDKLRERGERHLPFVNSINGWEVRHHLIQCHRGHKLTDIGIRIQNEMQAIEFDSQLLLGSISVHDTSDLALINFD</sequence>
<reference evidence="2" key="1">
    <citation type="submission" date="2018-07" db="EMBL/GenBank/DDBJ databases">
        <authorList>
            <person name="Quirk P.G."/>
            <person name="Krulwich T.A."/>
        </authorList>
    </citation>
    <scope>NUCLEOTIDE SEQUENCE</scope>
</reference>
<dbReference type="PANTHER" id="PTHR13246">
    <property type="entry name" value="ENDO BETA N-ACETYLGLUCOSAMINIDASE"/>
    <property type="match status" value="1"/>
</dbReference>